<protein>
    <submittedName>
        <fullName evidence="3">Uncharacterized protein LOC104224899 isoform X1</fullName>
    </submittedName>
</protein>
<proteinExistence type="predicted"/>
<feature type="region of interest" description="Disordered" evidence="1">
    <location>
        <begin position="35"/>
        <end position="76"/>
    </location>
</feature>
<feature type="compositionally biased region" description="Polar residues" evidence="1">
    <location>
        <begin position="41"/>
        <end position="52"/>
    </location>
</feature>
<accession>A0A1U7WKZ3</accession>
<dbReference type="PANTHER" id="PTHR33499:SF27">
    <property type="entry name" value="TRANSPOSASE TNP1_EN_SPM-LIKE DOMAIN-CONTAINING PROTEIN"/>
    <property type="match status" value="1"/>
</dbReference>
<evidence type="ECO:0000313" key="2">
    <source>
        <dbReference type="Proteomes" id="UP000189701"/>
    </source>
</evidence>
<gene>
    <name evidence="3" type="primary">LOC104224899</name>
</gene>
<dbReference type="AlphaFoldDB" id="A0A1U7WKZ3"/>
<dbReference type="Pfam" id="PF03004">
    <property type="entry name" value="Transposase_24"/>
    <property type="match status" value="1"/>
</dbReference>
<feature type="region of interest" description="Disordered" evidence="1">
    <location>
        <begin position="439"/>
        <end position="461"/>
    </location>
</feature>
<dbReference type="RefSeq" id="XP_009774920.1">
    <property type="nucleotide sequence ID" value="XM_009776618.1"/>
</dbReference>
<feature type="compositionally biased region" description="Polar residues" evidence="1">
    <location>
        <begin position="62"/>
        <end position="76"/>
    </location>
</feature>
<evidence type="ECO:0000313" key="3">
    <source>
        <dbReference type="RefSeq" id="XP_009774920.1"/>
    </source>
</evidence>
<reference evidence="2" key="1">
    <citation type="journal article" date="2013" name="Genome Biol.">
        <title>Reference genomes and transcriptomes of Nicotiana sylvestris and Nicotiana tomentosiformis.</title>
        <authorList>
            <person name="Sierro N."/>
            <person name="Battey J.N."/>
            <person name="Ouadi S."/>
            <person name="Bovet L."/>
            <person name="Goepfert S."/>
            <person name="Bakaher N."/>
            <person name="Peitsch M.C."/>
            <person name="Ivanov N.V."/>
        </authorList>
    </citation>
    <scope>NUCLEOTIDE SEQUENCE [LARGE SCALE GENOMIC DNA]</scope>
</reference>
<dbReference type="PANTHER" id="PTHR33499">
    <property type="entry name" value="OS12G0282400 PROTEIN-RELATED"/>
    <property type="match status" value="1"/>
</dbReference>
<reference evidence="3" key="2">
    <citation type="submission" date="2025-08" db="UniProtKB">
        <authorList>
            <consortium name="RefSeq"/>
        </authorList>
    </citation>
    <scope>IDENTIFICATION</scope>
    <source>
        <tissue evidence="3">Leaf</tissue>
    </source>
</reference>
<dbReference type="eggNOG" id="ENOG502RRM6">
    <property type="taxonomic scope" value="Eukaryota"/>
</dbReference>
<evidence type="ECO:0000256" key="1">
    <source>
        <dbReference type="SAM" id="MobiDB-lite"/>
    </source>
</evidence>
<dbReference type="Proteomes" id="UP000189701">
    <property type="component" value="Unplaced"/>
</dbReference>
<organism evidence="2 3">
    <name type="scientific">Nicotiana sylvestris</name>
    <name type="common">Wood tobacco</name>
    <name type="synonym">South American tobacco</name>
    <dbReference type="NCBI Taxonomy" id="4096"/>
    <lineage>
        <taxon>Eukaryota</taxon>
        <taxon>Viridiplantae</taxon>
        <taxon>Streptophyta</taxon>
        <taxon>Embryophyta</taxon>
        <taxon>Tracheophyta</taxon>
        <taxon>Spermatophyta</taxon>
        <taxon>Magnoliopsida</taxon>
        <taxon>eudicotyledons</taxon>
        <taxon>Gunneridae</taxon>
        <taxon>Pentapetalae</taxon>
        <taxon>asterids</taxon>
        <taxon>lamiids</taxon>
        <taxon>Solanales</taxon>
        <taxon>Solanaceae</taxon>
        <taxon>Nicotianoideae</taxon>
        <taxon>Nicotianeae</taxon>
        <taxon>Nicotiana</taxon>
    </lineage>
</organism>
<name>A0A1U7WKZ3_NICSY</name>
<sequence>MDQGGSLFLVVQEMRGIGRGRCGRGGNSYGRENFQGRGNFGATSQPHIQTGRVSDASVEMGQPSNPSQGPLQTGRVSTNSLQIPSLETQSSRNVAEPVHCSPEAENCAISSSNKKRGRGRGRGKYKSKSLEVKTKCGGKIKITIPDDIDRVVGSGARDIVNYCSLIMRSTISFQNGNWQKIVLKYGEVMWLKVKDKFEVCSGLREHRFQAFVISTMQRLFRAWKARLSIMYSKYNTNEERLSHRPEDVELEDWKYLIRYFGSPKFKVASERNKRNRDHQIIKHTYGTKSFAEVEESTRNPITGELDTPDKVWEIQHTRKDGRGELVWLDSQSQQIHGQLQEVVAQQQSEDIEHPMTRDEILSSVVGERTGYVRGKGYGKKPPKKSNIQQANIEASVSSAIDIVRQEMQAEMDSKLQEEREQMASELRRNMEIELERKLAEERQHANEERQHANAETDKRISLEVEKKMHEQFASFLTRMQQQQQQGQGT</sequence>
<feature type="region of interest" description="Disordered" evidence="1">
    <location>
        <begin position="105"/>
        <end position="128"/>
    </location>
</feature>
<feature type="compositionally biased region" description="Basic residues" evidence="1">
    <location>
        <begin position="113"/>
        <end position="127"/>
    </location>
</feature>
<dbReference type="InterPro" id="IPR004252">
    <property type="entry name" value="Probable_transposase_24"/>
</dbReference>
<keyword evidence="2" id="KW-1185">Reference proteome</keyword>